<dbReference type="RefSeq" id="WP_138534946.1">
    <property type="nucleotide sequence ID" value="NZ_VANR01000002.1"/>
</dbReference>
<keyword evidence="1" id="KW-0732">Signal</keyword>
<reference evidence="2 3" key="1">
    <citation type="submission" date="2019-05" db="EMBL/GenBank/DDBJ databases">
        <title>Polaribacter aestuariivivens sp. nov., isolated from a tidal flat.</title>
        <authorList>
            <person name="Yoon J.-H."/>
        </authorList>
    </citation>
    <scope>NUCLEOTIDE SEQUENCE [LARGE SCALE GENOMIC DNA]</scope>
    <source>
        <strain evidence="2 3">DBTF-3</strain>
    </source>
</reference>
<protein>
    <recommendedName>
        <fullName evidence="4">DUF5723 domain-containing protein</fullName>
    </recommendedName>
</protein>
<feature type="signal peptide" evidence="1">
    <location>
        <begin position="1"/>
        <end position="19"/>
    </location>
</feature>
<accession>A0A5S3N7V3</accession>
<evidence type="ECO:0000313" key="2">
    <source>
        <dbReference type="EMBL" id="TMM31217.1"/>
    </source>
</evidence>
<evidence type="ECO:0000256" key="1">
    <source>
        <dbReference type="SAM" id="SignalP"/>
    </source>
</evidence>
<comment type="caution">
    <text evidence="2">The sequence shown here is derived from an EMBL/GenBank/DDBJ whole genome shotgun (WGS) entry which is preliminary data.</text>
</comment>
<dbReference type="EMBL" id="VANR01000002">
    <property type="protein sequence ID" value="TMM31217.1"/>
    <property type="molecule type" value="Genomic_DNA"/>
</dbReference>
<evidence type="ECO:0000313" key="3">
    <source>
        <dbReference type="Proteomes" id="UP000307140"/>
    </source>
</evidence>
<dbReference type="OrthoDB" id="788674at2"/>
<evidence type="ECO:0008006" key="4">
    <source>
        <dbReference type="Google" id="ProtNLM"/>
    </source>
</evidence>
<feature type="chain" id="PRO_5024290518" description="DUF5723 domain-containing protein" evidence="1">
    <location>
        <begin position="20"/>
        <end position="392"/>
    </location>
</feature>
<keyword evidence="3" id="KW-1185">Reference proteome</keyword>
<proteinExistence type="predicted"/>
<sequence>MKKKFFTLTVLFFTFSSFAQEVPYQLYQKDLRATDTKDTLFNNKMLNLFFANEVGTAFAGSNDLSLQKFYASIDASDKSLSIGFNYDSRPNDKLKRLKYIHSGNFKLKSSDKFATVFDFSKDNPFQKDNIGFSYKFSIIGRGILNFTSTGKVDRKAAIISNRKKLYKEYNTVVDNAQELYVEMVEKEITFIKANKLYKHQWNHWYSAEIYLPFGKRTFLTTPNITTAYKEHRFWEASLGFSANTMWEFSKGYAIFLKGLFTLKNNNNILVDNLSSNVFQTEQTGFNNTTVITNTENVYITDYDPFVTSSILLEPAFFIKTGIGSFGFSPSVEFNFGTYNGTNLKIGVPISLYDGEGKPKVNFELQWKKVETLSSNIELIGLSTSFLFGDLIN</sequence>
<dbReference type="Proteomes" id="UP000307140">
    <property type="component" value="Unassembled WGS sequence"/>
</dbReference>
<name>A0A5S3N7V3_9FLAO</name>
<organism evidence="2 3">
    <name type="scientific">Polaribacter aestuariivivens</name>
    <dbReference type="NCBI Taxonomy" id="2304626"/>
    <lineage>
        <taxon>Bacteria</taxon>
        <taxon>Pseudomonadati</taxon>
        <taxon>Bacteroidota</taxon>
        <taxon>Flavobacteriia</taxon>
        <taxon>Flavobacteriales</taxon>
        <taxon>Flavobacteriaceae</taxon>
    </lineage>
</organism>
<dbReference type="AlphaFoldDB" id="A0A5S3N7V3"/>
<gene>
    <name evidence="2" type="ORF">FDT66_04405</name>
</gene>